<organism evidence="3 4">
    <name type="scientific">Fimbriiglobus ruber</name>
    <dbReference type="NCBI Taxonomy" id="1908690"/>
    <lineage>
        <taxon>Bacteria</taxon>
        <taxon>Pseudomonadati</taxon>
        <taxon>Planctomycetota</taxon>
        <taxon>Planctomycetia</taxon>
        <taxon>Gemmatales</taxon>
        <taxon>Gemmataceae</taxon>
        <taxon>Fimbriiglobus</taxon>
    </lineage>
</organism>
<sequence length="151" mass="16442">MLRRSRRGVTLVEVLVVIGLIAILIGLLLPAVQSTRTAASRLKCENNLRQIGIALHAYHDAKGRFPSDDPPAGIPSYVFSWMVYATPYFEQESLYREAVAAALVDPSPFHNPPHTGLSAVVPVLVCPDDGRLTVAHTDGIMDEMSVSMGFQ</sequence>
<keyword evidence="1" id="KW-1133">Transmembrane helix</keyword>
<dbReference type="PROSITE" id="PS00409">
    <property type="entry name" value="PROKAR_NTER_METHYL"/>
    <property type="match status" value="1"/>
</dbReference>
<gene>
    <name evidence="3" type="ORF">FRUB_03686</name>
</gene>
<feature type="transmembrane region" description="Helical" evidence="1">
    <location>
        <begin position="12"/>
        <end position="32"/>
    </location>
</feature>
<dbReference type="Gene3D" id="3.30.700.10">
    <property type="entry name" value="Glycoprotein, Type 4 Pilin"/>
    <property type="match status" value="1"/>
</dbReference>
<dbReference type="Pfam" id="PF07963">
    <property type="entry name" value="N_methyl"/>
    <property type="match status" value="1"/>
</dbReference>
<evidence type="ECO:0000313" key="4">
    <source>
        <dbReference type="Proteomes" id="UP000214646"/>
    </source>
</evidence>
<dbReference type="OrthoDB" id="217153at2"/>
<keyword evidence="4" id="KW-1185">Reference proteome</keyword>
<dbReference type="NCBIfam" id="TIGR02532">
    <property type="entry name" value="IV_pilin_GFxxxE"/>
    <property type="match status" value="1"/>
</dbReference>
<dbReference type="SUPFAM" id="SSF54523">
    <property type="entry name" value="Pili subunits"/>
    <property type="match status" value="1"/>
</dbReference>
<evidence type="ECO:0000256" key="1">
    <source>
        <dbReference type="SAM" id="Phobius"/>
    </source>
</evidence>
<dbReference type="InterPro" id="IPR045584">
    <property type="entry name" value="Pilin-like"/>
</dbReference>
<dbReference type="PANTHER" id="PTHR30093:SF2">
    <property type="entry name" value="TYPE II SECRETION SYSTEM PROTEIN H"/>
    <property type="match status" value="1"/>
</dbReference>
<dbReference type="Pfam" id="PF07596">
    <property type="entry name" value="SBP_bac_10"/>
    <property type="match status" value="1"/>
</dbReference>
<evidence type="ECO:0000259" key="2">
    <source>
        <dbReference type="Pfam" id="PF07596"/>
    </source>
</evidence>
<comment type="caution">
    <text evidence="3">The sequence shown here is derived from an EMBL/GenBank/DDBJ whole genome shotgun (WGS) entry which is preliminary data.</text>
</comment>
<dbReference type="RefSeq" id="WP_088254892.1">
    <property type="nucleotide sequence ID" value="NZ_NIDE01000005.1"/>
</dbReference>
<protein>
    <recommendedName>
        <fullName evidence="2">DUF1559 domain-containing protein</fullName>
    </recommendedName>
</protein>
<dbReference type="InterPro" id="IPR012902">
    <property type="entry name" value="N_methyl_site"/>
</dbReference>
<reference evidence="4" key="1">
    <citation type="submission" date="2017-06" db="EMBL/GenBank/DDBJ databases">
        <title>Genome analysis of Fimbriiglobus ruber SP5, the first member of the order Planctomycetales with confirmed chitinolytic capability.</title>
        <authorList>
            <person name="Ravin N.V."/>
            <person name="Rakitin A.L."/>
            <person name="Ivanova A.A."/>
            <person name="Beletsky A.V."/>
            <person name="Kulichevskaya I.S."/>
            <person name="Mardanov A.V."/>
            <person name="Dedysh S.N."/>
        </authorList>
    </citation>
    <scope>NUCLEOTIDE SEQUENCE [LARGE SCALE GENOMIC DNA]</scope>
    <source>
        <strain evidence="4">SP5</strain>
    </source>
</reference>
<dbReference type="AlphaFoldDB" id="A0A225DSU5"/>
<dbReference type="EMBL" id="NIDE01000005">
    <property type="protein sequence ID" value="OWK41608.1"/>
    <property type="molecule type" value="Genomic_DNA"/>
</dbReference>
<name>A0A225DSU5_9BACT</name>
<dbReference type="InterPro" id="IPR011453">
    <property type="entry name" value="DUF1559"/>
</dbReference>
<evidence type="ECO:0000313" key="3">
    <source>
        <dbReference type="EMBL" id="OWK41608.1"/>
    </source>
</evidence>
<keyword evidence="1" id="KW-0472">Membrane</keyword>
<proteinExistence type="predicted"/>
<dbReference type="PANTHER" id="PTHR30093">
    <property type="entry name" value="GENERAL SECRETION PATHWAY PROTEIN G"/>
    <property type="match status" value="1"/>
</dbReference>
<dbReference type="Proteomes" id="UP000214646">
    <property type="component" value="Unassembled WGS sequence"/>
</dbReference>
<accession>A0A225DSU5</accession>
<feature type="domain" description="DUF1559" evidence="2">
    <location>
        <begin position="33"/>
        <end position="130"/>
    </location>
</feature>
<keyword evidence="1" id="KW-0812">Transmembrane</keyword>